<feature type="region of interest" description="Disordered" evidence="1">
    <location>
        <begin position="34"/>
        <end position="79"/>
    </location>
</feature>
<keyword evidence="3" id="KW-1185">Reference proteome</keyword>
<name>A0A3B3Z6A4_9GOBI</name>
<dbReference type="Ensembl" id="ENSPMGT00000000138.1">
    <property type="protein sequence ID" value="ENSPMGP00000000125.1"/>
    <property type="gene ID" value="ENSPMGG00000000144.1"/>
</dbReference>
<protein>
    <submittedName>
        <fullName evidence="2">Uncharacterized protein</fullName>
    </submittedName>
</protein>
<reference evidence="2" key="1">
    <citation type="submission" date="2025-08" db="UniProtKB">
        <authorList>
            <consortium name="Ensembl"/>
        </authorList>
    </citation>
    <scope>IDENTIFICATION</scope>
</reference>
<sequence length="146" mass="15411">MIANSCIYKPLHNPNPTLSQARVVTAHVRLTGMNSTGEANTGMNSTAQANTGTNSTVQANTGTNSTVQANTGTNSTVQANTGTNSTVQANTGTNSTVQFFFLSHGQRLCSVPRMMGLDSTCPCGSFVMFFMVSQISANIMQCIMLF</sequence>
<evidence type="ECO:0000313" key="2">
    <source>
        <dbReference type="Ensembl" id="ENSPMGP00000000125.1"/>
    </source>
</evidence>
<evidence type="ECO:0000313" key="3">
    <source>
        <dbReference type="Proteomes" id="UP000261520"/>
    </source>
</evidence>
<organism evidence="2 3">
    <name type="scientific">Periophthalmus magnuspinnatus</name>
    <dbReference type="NCBI Taxonomy" id="409849"/>
    <lineage>
        <taxon>Eukaryota</taxon>
        <taxon>Metazoa</taxon>
        <taxon>Chordata</taxon>
        <taxon>Craniata</taxon>
        <taxon>Vertebrata</taxon>
        <taxon>Euteleostomi</taxon>
        <taxon>Actinopterygii</taxon>
        <taxon>Neopterygii</taxon>
        <taxon>Teleostei</taxon>
        <taxon>Neoteleostei</taxon>
        <taxon>Acanthomorphata</taxon>
        <taxon>Gobiaria</taxon>
        <taxon>Gobiiformes</taxon>
        <taxon>Gobioidei</taxon>
        <taxon>Gobiidae</taxon>
        <taxon>Oxudercinae</taxon>
        <taxon>Periophthalmus</taxon>
    </lineage>
</organism>
<dbReference type="AlphaFoldDB" id="A0A3B3Z6A4"/>
<accession>A0A3B3Z6A4</accession>
<reference evidence="2" key="2">
    <citation type="submission" date="2025-09" db="UniProtKB">
        <authorList>
            <consortium name="Ensembl"/>
        </authorList>
    </citation>
    <scope>IDENTIFICATION</scope>
</reference>
<evidence type="ECO:0000256" key="1">
    <source>
        <dbReference type="SAM" id="MobiDB-lite"/>
    </source>
</evidence>
<proteinExistence type="predicted"/>
<dbReference type="Proteomes" id="UP000261520">
    <property type="component" value="Unplaced"/>
</dbReference>